<reference evidence="1" key="1">
    <citation type="submission" date="2017-07" db="EMBL/GenBank/DDBJ databases">
        <title>Taro Niue Genome Assembly and Annotation.</title>
        <authorList>
            <person name="Atibalentja N."/>
            <person name="Keating K."/>
            <person name="Fields C.J."/>
        </authorList>
    </citation>
    <scope>NUCLEOTIDE SEQUENCE</scope>
    <source>
        <strain evidence="1">Niue_2</strain>
        <tissue evidence="1">Leaf</tissue>
    </source>
</reference>
<proteinExistence type="predicted"/>
<comment type="caution">
    <text evidence="1">The sequence shown here is derived from an EMBL/GenBank/DDBJ whole genome shotgun (WGS) entry which is preliminary data.</text>
</comment>
<keyword evidence="2" id="KW-1185">Reference proteome</keyword>
<evidence type="ECO:0000313" key="2">
    <source>
        <dbReference type="Proteomes" id="UP000652761"/>
    </source>
</evidence>
<accession>A0A843XJN8</accession>
<dbReference type="AlphaFoldDB" id="A0A843XJN8"/>
<sequence length="111" mass="12366">MHSWLPKFVPSHPLGLHDGQGTPMEEEILKLGKTPKHHGCLNTLHPNPRVEFTTCWGHVEELLVAGELWIDHKKVIFFTCSSATTCANHPLGVEQRASSLVSCPVGFIEFQ</sequence>
<dbReference type="EMBL" id="NMUH01008899">
    <property type="protein sequence ID" value="MQM19411.1"/>
    <property type="molecule type" value="Genomic_DNA"/>
</dbReference>
<organism evidence="1 2">
    <name type="scientific">Colocasia esculenta</name>
    <name type="common">Wild taro</name>
    <name type="synonym">Arum esculentum</name>
    <dbReference type="NCBI Taxonomy" id="4460"/>
    <lineage>
        <taxon>Eukaryota</taxon>
        <taxon>Viridiplantae</taxon>
        <taxon>Streptophyta</taxon>
        <taxon>Embryophyta</taxon>
        <taxon>Tracheophyta</taxon>
        <taxon>Spermatophyta</taxon>
        <taxon>Magnoliopsida</taxon>
        <taxon>Liliopsida</taxon>
        <taxon>Araceae</taxon>
        <taxon>Aroideae</taxon>
        <taxon>Colocasieae</taxon>
        <taxon>Colocasia</taxon>
    </lineage>
</organism>
<gene>
    <name evidence="1" type="ORF">Taro_052415</name>
</gene>
<name>A0A843XJN8_COLES</name>
<protein>
    <submittedName>
        <fullName evidence="1">Uncharacterized protein</fullName>
    </submittedName>
</protein>
<dbReference type="Proteomes" id="UP000652761">
    <property type="component" value="Unassembled WGS sequence"/>
</dbReference>
<evidence type="ECO:0000313" key="1">
    <source>
        <dbReference type="EMBL" id="MQM19411.1"/>
    </source>
</evidence>